<dbReference type="PANTHER" id="PTHR40407:SF1">
    <property type="entry name" value="HEPARAN-ALPHA-GLUCOSAMINIDE N-ACETYLTRANSFERASE CATALYTIC DOMAIN-CONTAINING PROTEIN"/>
    <property type="match status" value="1"/>
</dbReference>
<reference evidence="4" key="1">
    <citation type="journal article" date="2019" name="Int. J. Syst. Evol. Microbiol.">
        <title>The Global Catalogue of Microorganisms (GCM) 10K type strain sequencing project: providing services to taxonomists for standard genome sequencing and annotation.</title>
        <authorList>
            <consortium name="The Broad Institute Genomics Platform"/>
            <consortium name="The Broad Institute Genome Sequencing Center for Infectious Disease"/>
            <person name="Wu L."/>
            <person name="Ma J."/>
        </authorList>
    </citation>
    <scope>NUCLEOTIDE SEQUENCE [LARGE SCALE GENOMIC DNA]</scope>
    <source>
        <strain evidence="4">NBRC 110107</strain>
    </source>
</reference>
<feature type="transmembrane region" description="Helical" evidence="1">
    <location>
        <begin position="323"/>
        <end position="346"/>
    </location>
</feature>
<feature type="transmembrane region" description="Helical" evidence="1">
    <location>
        <begin position="109"/>
        <end position="131"/>
    </location>
</feature>
<feature type="transmembrane region" description="Helical" evidence="1">
    <location>
        <begin position="205"/>
        <end position="226"/>
    </location>
</feature>
<dbReference type="PANTHER" id="PTHR40407">
    <property type="entry name" value="MEMBRANE PROTEIN-LIKE PROTEIN"/>
    <property type="match status" value="1"/>
</dbReference>
<proteinExistence type="predicted"/>
<keyword evidence="1" id="KW-0812">Transmembrane</keyword>
<evidence type="ECO:0000313" key="3">
    <source>
        <dbReference type="EMBL" id="GLS01063.1"/>
    </source>
</evidence>
<evidence type="ECO:0000256" key="1">
    <source>
        <dbReference type="SAM" id="Phobius"/>
    </source>
</evidence>
<keyword evidence="1" id="KW-1133">Transmembrane helix</keyword>
<feature type="transmembrane region" description="Helical" evidence="1">
    <location>
        <begin position="78"/>
        <end position="97"/>
    </location>
</feature>
<organism evidence="3 4">
    <name type="scientific">Brevundimonas denitrificans</name>
    <dbReference type="NCBI Taxonomy" id="1443434"/>
    <lineage>
        <taxon>Bacteria</taxon>
        <taxon>Pseudomonadati</taxon>
        <taxon>Pseudomonadota</taxon>
        <taxon>Alphaproteobacteria</taxon>
        <taxon>Caulobacterales</taxon>
        <taxon>Caulobacteraceae</taxon>
        <taxon>Brevundimonas</taxon>
    </lineage>
</organism>
<feature type="domain" description="Heparan-alpha-glucosaminide N-acetyltransferase catalytic" evidence="2">
    <location>
        <begin position="30"/>
        <end position="235"/>
    </location>
</feature>
<evidence type="ECO:0000313" key="4">
    <source>
        <dbReference type="Proteomes" id="UP001156921"/>
    </source>
</evidence>
<sequence>MTAQPLEAAHDAPLASPAGVGGVTRSGAARIDAIDKLRGLMIALMVLDHVRDFFHWTAFTADPLGMDSGDPALFMTRWVTHLCAPTFVFLAGVSVFLQRANGKSRGELTRFLATRGAWLILLEVTVVTWGFNFGGGVFLQVIWAIGASMLAMALLIWLPRMVLLALGVAIIAGHQLLAPVDPPDLGALAPVWSATLEFGPGLGGFVAYPFVPWLGVMLLGYGLGSLFQQADGPRTRTILMLTGGMLVLFALVRGANLYGDPRPWAAQAEPLWTALSFINVSKYPPSLDFVLVTLGVSLTLLPLLAHLGGLPARVLLAFGRTPLFTYVLHVFLAHGLALVVGAMMGVPPSAFFNMLGDPSRAIEAGWGFGLAGVYLAWLAVLAMLYPLSRWFEDVKRRRRDWWLGYL</sequence>
<feature type="transmembrane region" description="Helical" evidence="1">
    <location>
        <begin position="137"/>
        <end position="157"/>
    </location>
</feature>
<protein>
    <recommendedName>
        <fullName evidence="2">Heparan-alpha-glucosaminide N-acetyltransferase catalytic domain-containing protein</fullName>
    </recommendedName>
</protein>
<gene>
    <name evidence="3" type="ORF">GCM10007859_10730</name>
</gene>
<feature type="transmembrane region" description="Helical" evidence="1">
    <location>
        <begin position="366"/>
        <end position="387"/>
    </location>
</feature>
<dbReference type="InterPro" id="IPR012429">
    <property type="entry name" value="HGSNAT_cat"/>
</dbReference>
<dbReference type="Pfam" id="PF07786">
    <property type="entry name" value="HGSNAT_cat"/>
    <property type="match status" value="1"/>
</dbReference>
<dbReference type="Proteomes" id="UP001156921">
    <property type="component" value="Unassembled WGS sequence"/>
</dbReference>
<evidence type="ECO:0000259" key="2">
    <source>
        <dbReference type="Pfam" id="PF07786"/>
    </source>
</evidence>
<comment type="caution">
    <text evidence="3">The sequence shown here is derived from an EMBL/GenBank/DDBJ whole genome shotgun (WGS) entry which is preliminary data.</text>
</comment>
<name>A0ABQ6BGC8_9CAUL</name>
<keyword evidence="1" id="KW-0472">Membrane</keyword>
<dbReference type="RefSeq" id="WP_284221914.1">
    <property type="nucleotide sequence ID" value="NZ_BSOY01000016.1"/>
</dbReference>
<feature type="transmembrane region" description="Helical" evidence="1">
    <location>
        <begin position="162"/>
        <end position="180"/>
    </location>
</feature>
<keyword evidence="4" id="KW-1185">Reference proteome</keyword>
<dbReference type="EMBL" id="BSOY01000016">
    <property type="protein sequence ID" value="GLS01063.1"/>
    <property type="molecule type" value="Genomic_DNA"/>
</dbReference>
<feature type="transmembrane region" description="Helical" evidence="1">
    <location>
        <begin position="238"/>
        <end position="255"/>
    </location>
</feature>
<feature type="transmembrane region" description="Helical" evidence="1">
    <location>
        <begin position="289"/>
        <end position="311"/>
    </location>
</feature>
<accession>A0ABQ6BGC8</accession>